<feature type="compositionally biased region" description="Basic and acidic residues" evidence="4">
    <location>
        <begin position="843"/>
        <end position="882"/>
    </location>
</feature>
<feature type="region of interest" description="Disordered" evidence="4">
    <location>
        <begin position="1455"/>
        <end position="1483"/>
    </location>
</feature>
<feature type="compositionally biased region" description="Basic and acidic residues" evidence="4">
    <location>
        <begin position="726"/>
        <end position="774"/>
    </location>
</feature>
<feature type="region of interest" description="Disordered" evidence="4">
    <location>
        <begin position="1778"/>
        <end position="1825"/>
    </location>
</feature>
<reference evidence="6 7" key="1">
    <citation type="submission" date="2019-09" db="EMBL/GenBank/DDBJ databases">
        <title>Bird 10,000 Genomes (B10K) Project - Family phase.</title>
        <authorList>
            <person name="Zhang G."/>
        </authorList>
    </citation>
    <scope>NUCLEOTIDE SEQUENCE [LARGE SCALE GENOMIC DNA]</scope>
    <source>
        <strain evidence="6">B10K-UC-030-53</strain>
    </source>
</reference>
<feature type="compositionally biased region" description="Basic and acidic residues" evidence="4">
    <location>
        <begin position="231"/>
        <end position="288"/>
    </location>
</feature>
<evidence type="ECO:0000256" key="3">
    <source>
        <dbReference type="ARBA" id="ARBA00022454"/>
    </source>
</evidence>
<feature type="region of interest" description="Disordered" evidence="4">
    <location>
        <begin position="493"/>
        <end position="1047"/>
    </location>
</feature>
<feature type="compositionally biased region" description="Basic and acidic residues" evidence="4">
    <location>
        <begin position="592"/>
        <end position="695"/>
    </location>
</feature>
<feature type="compositionally biased region" description="Basic and acidic residues" evidence="4">
    <location>
        <begin position="522"/>
        <end position="574"/>
    </location>
</feature>
<feature type="compositionally biased region" description="Basic and acidic residues" evidence="4">
    <location>
        <begin position="1199"/>
        <end position="1209"/>
    </location>
</feature>
<feature type="domain" description="BOD1/SHG1" evidence="5">
    <location>
        <begin position="1"/>
        <end position="71"/>
    </location>
</feature>
<keyword evidence="7" id="KW-1185">Reference proteome</keyword>
<gene>
    <name evidence="6" type="primary">Bod1l1</name>
    <name evidence="6" type="ORF">PROCAF_R05009</name>
</gene>
<feature type="region of interest" description="Disordered" evidence="4">
    <location>
        <begin position="328"/>
        <end position="385"/>
    </location>
</feature>
<organism evidence="6 7">
    <name type="scientific">Promerops cafer</name>
    <name type="common">Cape sugarbird</name>
    <dbReference type="NCBI Taxonomy" id="254652"/>
    <lineage>
        <taxon>Eukaryota</taxon>
        <taxon>Metazoa</taxon>
        <taxon>Chordata</taxon>
        <taxon>Craniata</taxon>
        <taxon>Vertebrata</taxon>
        <taxon>Euteleostomi</taxon>
        <taxon>Archelosauria</taxon>
        <taxon>Archosauria</taxon>
        <taxon>Dinosauria</taxon>
        <taxon>Saurischia</taxon>
        <taxon>Theropoda</taxon>
        <taxon>Coelurosauria</taxon>
        <taxon>Aves</taxon>
        <taxon>Neognathae</taxon>
        <taxon>Neoaves</taxon>
        <taxon>Telluraves</taxon>
        <taxon>Australaves</taxon>
        <taxon>Passeriformes</taxon>
        <taxon>Passeroidea</taxon>
        <taxon>Nectariniidae</taxon>
        <taxon>Promerops</taxon>
    </lineage>
</organism>
<feature type="compositionally biased region" description="Basic and acidic residues" evidence="4">
    <location>
        <begin position="302"/>
        <end position="311"/>
    </location>
</feature>
<feature type="compositionally biased region" description="Basic and acidic residues" evidence="4">
    <location>
        <begin position="1115"/>
        <end position="1124"/>
    </location>
</feature>
<evidence type="ECO:0000256" key="4">
    <source>
        <dbReference type="SAM" id="MobiDB-lite"/>
    </source>
</evidence>
<dbReference type="PANTHER" id="PTHR47391">
    <property type="entry name" value="BIORIENTATION OF CHROMOSOMES IN CELL DIVISION 1 LIKE 1"/>
    <property type="match status" value="1"/>
</dbReference>
<feature type="compositionally biased region" description="Acidic residues" evidence="4">
    <location>
        <begin position="336"/>
        <end position="362"/>
    </location>
</feature>
<feature type="compositionally biased region" description="Polar residues" evidence="4">
    <location>
        <begin position="1018"/>
        <end position="1037"/>
    </location>
</feature>
<feature type="region of interest" description="Disordered" evidence="4">
    <location>
        <begin position="1583"/>
        <end position="1603"/>
    </location>
</feature>
<feature type="compositionally biased region" description="Basic and acidic residues" evidence="4">
    <location>
        <begin position="372"/>
        <end position="381"/>
    </location>
</feature>
<feature type="region of interest" description="Disordered" evidence="4">
    <location>
        <begin position="209"/>
        <end position="316"/>
    </location>
</feature>
<protein>
    <submittedName>
        <fullName evidence="6">BD1L1 protein</fullName>
    </submittedName>
</protein>
<feature type="region of interest" description="Disordered" evidence="4">
    <location>
        <begin position="134"/>
        <end position="178"/>
    </location>
</feature>
<evidence type="ECO:0000256" key="1">
    <source>
        <dbReference type="ARBA" id="ARBA00004286"/>
    </source>
</evidence>
<dbReference type="EMBL" id="VZSE01027395">
    <property type="protein sequence ID" value="NWX67394.1"/>
    <property type="molecule type" value="Genomic_DNA"/>
</dbReference>
<feature type="compositionally biased region" description="Basic and acidic residues" evidence="4">
    <location>
        <begin position="405"/>
        <end position="423"/>
    </location>
</feature>
<feature type="region of interest" description="Disordered" evidence="4">
    <location>
        <begin position="1083"/>
        <end position="1209"/>
    </location>
</feature>
<feature type="compositionally biased region" description="Low complexity" evidence="4">
    <location>
        <begin position="1633"/>
        <end position="1651"/>
    </location>
</feature>
<dbReference type="Pfam" id="PF05205">
    <property type="entry name" value="COMPASS-Shg1"/>
    <property type="match status" value="1"/>
</dbReference>
<feature type="compositionally biased region" description="Basic and acidic residues" evidence="4">
    <location>
        <begin position="1091"/>
        <end position="1106"/>
    </location>
</feature>
<dbReference type="GO" id="GO:0005694">
    <property type="term" value="C:chromosome"/>
    <property type="evidence" value="ECO:0007669"/>
    <property type="project" value="UniProtKB-SubCell"/>
</dbReference>
<feature type="region of interest" description="Disordered" evidence="4">
    <location>
        <begin position="1629"/>
        <end position="1657"/>
    </location>
</feature>
<feature type="compositionally biased region" description="Polar residues" evidence="4">
    <location>
        <begin position="448"/>
        <end position="457"/>
    </location>
</feature>
<feature type="compositionally biased region" description="Basic and acidic residues" evidence="4">
    <location>
        <begin position="1299"/>
        <end position="1318"/>
    </location>
</feature>
<feature type="non-terminal residue" evidence="6">
    <location>
        <position position="1900"/>
    </location>
</feature>
<feature type="region of interest" description="Disordered" evidence="4">
    <location>
        <begin position="402"/>
        <end position="478"/>
    </location>
</feature>
<feature type="compositionally biased region" description="Basic and acidic residues" evidence="4">
    <location>
        <begin position="907"/>
        <end position="947"/>
    </location>
</feature>
<dbReference type="InterPro" id="IPR055264">
    <property type="entry name" value="BOD1/SHG1_dom"/>
</dbReference>
<proteinExistence type="inferred from homology"/>
<feature type="compositionally biased region" description="Low complexity" evidence="4">
    <location>
        <begin position="134"/>
        <end position="144"/>
    </location>
</feature>
<feature type="compositionally biased region" description="Polar residues" evidence="4">
    <location>
        <begin position="580"/>
        <end position="591"/>
    </location>
</feature>
<feature type="compositionally biased region" description="Basic and acidic residues" evidence="4">
    <location>
        <begin position="954"/>
        <end position="982"/>
    </location>
</feature>
<feature type="compositionally biased region" description="Basic and acidic residues" evidence="4">
    <location>
        <begin position="1464"/>
        <end position="1477"/>
    </location>
</feature>
<feature type="compositionally biased region" description="Polar residues" evidence="4">
    <location>
        <begin position="214"/>
        <end position="225"/>
    </location>
</feature>
<evidence type="ECO:0000313" key="7">
    <source>
        <dbReference type="Proteomes" id="UP000587587"/>
    </source>
</evidence>
<comment type="caution">
    <text evidence="6">The sequence shown here is derived from an EMBL/GenBank/DDBJ whole genome shotgun (WGS) entry which is preliminary data.</text>
</comment>
<dbReference type="Proteomes" id="UP000587587">
    <property type="component" value="Unassembled WGS sequence"/>
</dbReference>
<feature type="region of interest" description="Disordered" evidence="4">
    <location>
        <begin position="1271"/>
        <end position="1318"/>
    </location>
</feature>
<dbReference type="InterPro" id="IPR043244">
    <property type="entry name" value="BOD1L1"/>
</dbReference>
<keyword evidence="3" id="KW-0158">Chromosome</keyword>
<evidence type="ECO:0000256" key="2">
    <source>
        <dbReference type="ARBA" id="ARBA00008463"/>
    </source>
</evidence>
<evidence type="ECO:0000259" key="5">
    <source>
        <dbReference type="Pfam" id="PF05205"/>
    </source>
</evidence>
<feature type="compositionally biased region" description="Basic and acidic residues" evidence="4">
    <location>
        <begin position="989"/>
        <end position="1003"/>
    </location>
</feature>
<feature type="compositionally biased region" description="Basic and acidic residues" evidence="4">
    <location>
        <begin position="1038"/>
        <end position="1047"/>
    </location>
</feature>
<dbReference type="PANTHER" id="PTHR47391:SF1">
    <property type="entry name" value="BIORIENTATION OF CHROMOSOMES IN CELL DIVISION 1 LIKE 1"/>
    <property type="match status" value="1"/>
</dbReference>
<feature type="region of interest" description="Disordered" evidence="4">
    <location>
        <begin position="1710"/>
        <end position="1733"/>
    </location>
</feature>
<feature type="compositionally biased region" description="Basic residues" evidence="4">
    <location>
        <begin position="831"/>
        <end position="841"/>
    </location>
</feature>
<feature type="compositionally biased region" description="Polar residues" evidence="4">
    <location>
        <begin position="896"/>
        <end position="906"/>
    </location>
</feature>
<accession>A0A7K6Y725</accession>
<comment type="similarity">
    <text evidence="2">Belongs to the BOD1 family.</text>
</comment>
<evidence type="ECO:0000313" key="6">
    <source>
        <dbReference type="EMBL" id="NWX67394.1"/>
    </source>
</evidence>
<feature type="compositionally biased region" description="Basic and acidic residues" evidence="4">
    <location>
        <begin position="787"/>
        <end position="800"/>
    </location>
</feature>
<comment type="subcellular location">
    <subcellularLocation>
        <location evidence="1">Chromosome</location>
    </subcellularLocation>
</comment>
<sequence>PAYQNLRQRVDNFVSNHLATHTWSPHLNKNQLRNNIRQQVLKSGMLESGIDRIISQVVDPKINHTFRPQVEKAVHEFLATLNHKEEAGPSTSPNEEKADASVTVQGVSATTPSANVASDAMSILETITSLNQEASAARASTETSNPKNNDKVAKKLSSQQSVDGSTDKERNAEDLPDREKAICDLSGEGAETLAKCEDLNELPCQSEEIKNSAKDTNILTFTSKDIQQESEDVKSKLLDKSDKKPESSEKSERRKEKKEKLDKKFDHSKKSDDTTKSKEEKQAKESEPVKQLVPEKNSNKHKTAESTKEENMLIDSDMDVLSDITVSSVHTSDLSSFEEESEEEPVISDSTEEGEIISDEEEKNSQSKTKPHANELSDGKAKPVRHAYVRKPFLYSKYFSDSDDERTVEQRRQSIAKEKEERLLRRRINRERLEEKRKQKAAEKTKSLKTGNQNSKGKSGLQLEEPSSKILESKMTGTSIKDVLKEQKFLEKKVALSRKRKRDSRYLYSCRKKNEPSEEDSKEMQKTNETCEKNSSKELKHNHGKNETCKQLKRLSEWGHSAEESKSDSKAEKEHKRKTSTSLQAEGVQQDSETRDPKKQLDKAEVNTEEPQKQKSISKNDKHPKKDTDTEIQHMRNSAKKEAKSYRDKNEKERTALEDKISLKHKYKGDSIHKSGEDVELHSFERSLKGEDGGQKHNQQIKVSSEDKCERKSKHRSERKVSVIGKDGKNPSESTLKAEESLRKENKKDRHLSTDKPRAECKTKRSLSDSKPQKDSLSASKQPASHRRSESYSEDKHEIESTNSDSNVKLEDGVHRDRRRSRSLAEDKILLKSKSKSHGKQFKASETELQELPKQDSGQKLDKDKSLEDNDSDKQHKFRNEDKDLEESGAEFQLASGPQSTQGSQKDSSHRVKLHSGEKGAVKEKYRGDKDLSHSKLERRLSAEGHKSRNLKHSNKEIKKKEESIKLEDKDTKEMDSGHERLSNVTMAVDKKQSKKVSCENRKGNISNQDLLKEEKQSASTTESSQVPAPQKATMNNDDLHAGREEELMELDLKKTKAQGASNTDGKNIQNSLQATDVKCAVKQKGSRSISNKELKHSLADPEARESQFLPAAEKNVEQEDTSHKQVGALDPLSKKASTAQGPSKQGAYKTSIVYEASGRTLKNVSSKDQASKDSRRPKNLKTVINSNSDDVPLAINSSREDAADAKSMDMDISDFTDSLGTMSKECHNSDGTSLLEDAFLLKNDTAQVVYMEQDSAVLSSVMKDDGDNTIMGNSMEKGNEVSQPDEQAMEDSTAGLSRQEDYNEAAKSESCQDRELKRKEENLMSDITEDLGGATTKELTPRKGRECLNIDPSTKGERSTMMDSVEKNKVHDTDNMIQSSSVLAPEGVPEESFKGSVVANGQEGTNVVGMEDKNESNGVGTSAGSSKLSLLYSSLQKTPASVIGTSTEKIIESTGMATSTGGERAEGTSHSGKDSDATTTCSEEESEVTVNCTSIEADEGFTTGIWVKRSEGCSFVTGADIGDCTVAAAEEGGGSVVTEGLAESESFLTSTEGEENGDCTMIDAEEGHKDSVNRSGVEIEDRVNSAGTEEKDDAVTSAGCEEKQKTSTCVDTGKFESSVSCLGEMESDGAVTSAGTETGEGSTSGDNSGEFRGNVTAGRVKEREGTVTCTGTEERGHNFIICSVTGTDTQGENTVTGACIAVVTNNSATAGTSGDKSEDTVNGESAVTSTGISPEDDAEISAVCTGLEDSNEGFVVCLEAEKCESLMDSTRAKEEASITTASGGLCDDEGFVTSTGSKEEDEEGEDIVTSTGRGNEENEHASTCTGVEGESALICIGTEEGESSIICIVAEQMEAESGVAGTDINKLTVDSMTSAEKEANCVTDYRNDKGIVESSVTSA</sequence>
<feature type="non-terminal residue" evidence="6">
    <location>
        <position position="1"/>
    </location>
</feature>
<name>A0A7K6Y725_9PASE</name>
<feature type="compositionally biased region" description="Basic and acidic residues" evidence="4">
    <location>
        <begin position="165"/>
        <end position="178"/>
    </location>
</feature>
<feature type="compositionally biased region" description="Basic and acidic residues" evidence="4">
    <location>
        <begin position="430"/>
        <end position="446"/>
    </location>
</feature>